<dbReference type="EMBL" id="KY322437">
    <property type="protein sequence ID" value="AUF82469.1"/>
    <property type="molecule type" value="Genomic_DNA"/>
</dbReference>
<reference evidence="1" key="1">
    <citation type="journal article" date="2018" name="Virology">
        <title>A giant virus infecting green algae encodes key fermentation genes.</title>
        <authorList>
            <person name="Schvarcz C.R."/>
            <person name="Steward G.F."/>
        </authorList>
    </citation>
    <scope>NUCLEOTIDE SEQUENCE [LARGE SCALE GENOMIC DNA]</scope>
</reference>
<evidence type="ECO:0008006" key="3">
    <source>
        <dbReference type="Google" id="ProtNLM"/>
    </source>
</evidence>
<name>A0A2P0VNX7_9VIRU</name>
<evidence type="ECO:0000313" key="2">
    <source>
        <dbReference type="Proteomes" id="UP000244773"/>
    </source>
</evidence>
<keyword evidence="2" id="KW-1185">Reference proteome</keyword>
<proteinExistence type="predicted"/>
<evidence type="ECO:0000313" key="1">
    <source>
        <dbReference type="EMBL" id="AUF82469.1"/>
    </source>
</evidence>
<sequence>MNLIIFVTHDFKPLFIKTVTQIGLDHDGAKIVVLLDADAECTVPSIEGVSILRTKSKTTTFDDRTGLSMLIEYFKTIDVLKYDYIWHFENDVYHPEGLMKIIRYHEDVVCDLLVPEQGLRKSNWSWFSTLKGFDTIIRHGVLFVCGRMSPRLANRLKHGIDIEFSGFFEALLPQLCYRYGYSIASFYPETLGTITTEQDLKAVQDVITRIENGFAIDDKLHHPVKL</sequence>
<dbReference type="Proteomes" id="UP000244773">
    <property type="component" value="Segment"/>
</dbReference>
<organism evidence="1">
    <name type="scientific">Tetraselmis virus 1</name>
    <dbReference type="NCBI Taxonomy" id="2060617"/>
    <lineage>
        <taxon>Viruses</taxon>
        <taxon>Varidnaviria</taxon>
        <taxon>Bamfordvirae</taxon>
        <taxon>Nucleocytoviricota</taxon>
        <taxon>Megaviricetes</taxon>
        <taxon>Imitervirales</taxon>
        <taxon>Allomimiviridae</taxon>
        <taxon>Oceanusvirus</taxon>
        <taxon>Oceanusvirus kaneohense</taxon>
    </lineage>
</organism>
<gene>
    <name evidence="1" type="ORF">TetV_377</name>
</gene>
<accession>A0A2P0VNX7</accession>
<protein>
    <recommendedName>
        <fullName evidence="3">Glycosyltransferase</fullName>
    </recommendedName>
</protein>